<organism evidence="2 3">
    <name type="scientific">Dryococelus australis</name>
    <dbReference type="NCBI Taxonomy" id="614101"/>
    <lineage>
        <taxon>Eukaryota</taxon>
        <taxon>Metazoa</taxon>
        <taxon>Ecdysozoa</taxon>
        <taxon>Arthropoda</taxon>
        <taxon>Hexapoda</taxon>
        <taxon>Insecta</taxon>
        <taxon>Pterygota</taxon>
        <taxon>Neoptera</taxon>
        <taxon>Polyneoptera</taxon>
        <taxon>Phasmatodea</taxon>
        <taxon>Verophasmatodea</taxon>
        <taxon>Anareolatae</taxon>
        <taxon>Phasmatidae</taxon>
        <taxon>Eurycanthinae</taxon>
        <taxon>Dryococelus</taxon>
    </lineage>
</organism>
<dbReference type="Pfam" id="PF03184">
    <property type="entry name" value="DDE_1"/>
    <property type="match status" value="1"/>
</dbReference>
<dbReference type="InterPro" id="IPR050863">
    <property type="entry name" value="CenT-Element_Derived"/>
</dbReference>
<dbReference type="PANTHER" id="PTHR19303">
    <property type="entry name" value="TRANSPOSON"/>
    <property type="match status" value="1"/>
</dbReference>
<reference evidence="2 3" key="1">
    <citation type="submission" date="2023-02" db="EMBL/GenBank/DDBJ databases">
        <title>LHISI_Scaffold_Assembly.</title>
        <authorList>
            <person name="Stuart O.P."/>
            <person name="Cleave R."/>
            <person name="Magrath M.J.L."/>
            <person name="Mikheyev A.S."/>
        </authorList>
    </citation>
    <scope>NUCLEOTIDE SEQUENCE [LARGE SCALE GENOMIC DNA]</scope>
    <source>
        <strain evidence="2">Daus_M_001</strain>
        <tissue evidence="2">Leg muscle</tissue>
    </source>
</reference>
<keyword evidence="3" id="KW-1185">Reference proteome</keyword>
<evidence type="ECO:0000259" key="1">
    <source>
        <dbReference type="Pfam" id="PF03184"/>
    </source>
</evidence>
<feature type="domain" description="DDE-1" evidence="1">
    <location>
        <begin position="217"/>
        <end position="353"/>
    </location>
</feature>
<name>A0ABQ9G2H4_9NEOP</name>
<protein>
    <recommendedName>
        <fullName evidence="1">DDE-1 domain-containing protein</fullName>
    </recommendedName>
</protein>
<sequence length="404" mass="45401">MKAAEIISAFANVHATLVVQCAWYAVSVPVIQGMPHVYKRTNGEPLRGLWTDETLSVAIRRYKASDIGLTEAARYYGVPARPLVRRIASGKNLKRGLGPEGRYICLNFVRPTEKLGLKNKFSHITKMAGYAWISSLLERNREITVRQAEGLSLAREQGVSRLELLELIRMEENLMDKPQNIFNMNESGIQLTNKPGKLVTTKGAKDVHVLTPHERGENVTVIACCDAEGAFLPPVLLMKGVNRKNEFSDGLPHGSEVYTNPKSSFKTADLFLKWFEKHFLPRKSPGKNILILDGHTSHYNAFEMLNLAEKNRMITLCLPSRTTQALQLLDCSFFGPFKGYYNNEAKVWLQHHKFRNITRYQAGYHIGNAWNKAASVGNAVAGFKATGIFPLYPDIVPEHFLCNI</sequence>
<evidence type="ECO:0000313" key="2">
    <source>
        <dbReference type="EMBL" id="KAJ8866680.1"/>
    </source>
</evidence>
<accession>A0ABQ9G2H4</accession>
<dbReference type="EMBL" id="JARBHB010000016">
    <property type="protein sequence ID" value="KAJ8866680.1"/>
    <property type="molecule type" value="Genomic_DNA"/>
</dbReference>
<comment type="caution">
    <text evidence="2">The sequence shown here is derived from an EMBL/GenBank/DDBJ whole genome shotgun (WGS) entry which is preliminary data.</text>
</comment>
<dbReference type="InterPro" id="IPR004875">
    <property type="entry name" value="DDE_SF_endonuclease_dom"/>
</dbReference>
<dbReference type="PANTHER" id="PTHR19303:SF74">
    <property type="entry name" value="POGO TRANSPOSABLE ELEMENT WITH KRAB DOMAIN"/>
    <property type="match status" value="1"/>
</dbReference>
<evidence type="ECO:0000313" key="3">
    <source>
        <dbReference type="Proteomes" id="UP001159363"/>
    </source>
</evidence>
<dbReference type="Proteomes" id="UP001159363">
    <property type="component" value="Chromosome 15"/>
</dbReference>
<gene>
    <name evidence="2" type="ORF">PR048_032541</name>
</gene>
<proteinExistence type="predicted"/>